<proteinExistence type="inferred from homology"/>
<evidence type="ECO:0000256" key="4">
    <source>
        <dbReference type="ARBA" id="ARBA00022741"/>
    </source>
</evidence>
<dbReference type="GO" id="GO:0005634">
    <property type="term" value="C:nucleus"/>
    <property type="evidence" value="ECO:0007669"/>
    <property type="project" value="TreeGrafter"/>
</dbReference>
<dbReference type="InterPro" id="IPR011009">
    <property type="entry name" value="Kinase-like_dom_sf"/>
</dbReference>
<comment type="similarity">
    <text evidence="1">Belongs to the protein kinase superfamily. CMGC Ser/Thr protein kinase family. GSK-3 subfamily.</text>
</comment>
<evidence type="ECO:0000256" key="3">
    <source>
        <dbReference type="ARBA" id="ARBA00022679"/>
    </source>
</evidence>
<evidence type="ECO:0000313" key="9">
    <source>
        <dbReference type="WBParaSite" id="PEQ_0000119601-mRNA-1"/>
    </source>
</evidence>
<dbReference type="Pfam" id="PF00069">
    <property type="entry name" value="Pkinase"/>
    <property type="match status" value="1"/>
</dbReference>
<keyword evidence="5" id="KW-0418">Kinase</keyword>
<sequence length="81" mass="9389">MIVDERTGILKLADFGNAKLLRSFEENTPYQVTRYYRAPELIFGSVHYTTAIGSSFTVWSYKFHGFCSSNLEIRSTEELHF</sequence>
<dbReference type="Gene3D" id="1.10.510.10">
    <property type="entry name" value="Transferase(Phosphotransferase) domain 1"/>
    <property type="match status" value="1"/>
</dbReference>
<feature type="domain" description="Protein kinase" evidence="7">
    <location>
        <begin position="1"/>
        <end position="81"/>
    </location>
</feature>
<dbReference type="GO" id="GO:0004674">
    <property type="term" value="F:protein serine/threonine kinase activity"/>
    <property type="evidence" value="ECO:0007669"/>
    <property type="project" value="UniProtKB-KW"/>
</dbReference>
<dbReference type="GO" id="GO:0090090">
    <property type="term" value="P:negative regulation of canonical Wnt signaling pathway"/>
    <property type="evidence" value="ECO:0007669"/>
    <property type="project" value="TreeGrafter"/>
</dbReference>
<dbReference type="GO" id="GO:0005524">
    <property type="term" value="F:ATP binding"/>
    <property type="evidence" value="ECO:0007669"/>
    <property type="project" value="UniProtKB-KW"/>
</dbReference>
<evidence type="ECO:0000256" key="1">
    <source>
        <dbReference type="ARBA" id="ARBA00005527"/>
    </source>
</evidence>
<keyword evidence="6" id="KW-0067">ATP-binding</keyword>
<dbReference type="GO" id="GO:0032436">
    <property type="term" value="P:positive regulation of proteasomal ubiquitin-dependent protein catabolic process"/>
    <property type="evidence" value="ECO:0007669"/>
    <property type="project" value="TreeGrafter"/>
</dbReference>
<dbReference type="GO" id="GO:0030154">
    <property type="term" value="P:cell differentiation"/>
    <property type="evidence" value="ECO:0007669"/>
    <property type="project" value="TreeGrafter"/>
</dbReference>
<dbReference type="GO" id="GO:0030424">
    <property type="term" value="C:axon"/>
    <property type="evidence" value="ECO:0007669"/>
    <property type="project" value="TreeGrafter"/>
</dbReference>
<organism evidence="8 9">
    <name type="scientific">Parascaris equorum</name>
    <name type="common">Equine roundworm</name>
    <dbReference type="NCBI Taxonomy" id="6256"/>
    <lineage>
        <taxon>Eukaryota</taxon>
        <taxon>Metazoa</taxon>
        <taxon>Ecdysozoa</taxon>
        <taxon>Nematoda</taxon>
        <taxon>Chromadorea</taxon>
        <taxon>Rhabditida</taxon>
        <taxon>Spirurina</taxon>
        <taxon>Ascaridomorpha</taxon>
        <taxon>Ascaridoidea</taxon>
        <taxon>Ascarididae</taxon>
        <taxon>Parascaris</taxon>
    </lineage>
</organism>
<dbReference type="WBParaSite" id="PEQ_0000119601-mRNA-1">
    <property type="protein sequence ID" value="PEQ_0000119601-mRNA-1"/>
    <property type="gene ID" value="PEQ_0000119601"/>
</dbReference>
<evidence type="ECO:0000256" key="2">
    <source>
        <dbReference type="ARBA" id="ARBA00022527"/>
    </source>
</evidence>
<protein>
    <submittedName>
        <fullName evidence="9">Protein kinase domain-containing protein</fullName>
    </submittedName>
</protein>
<dbReference type="SUPFAM" id="SSF56112">
    <property type="entry name" value="Protein kinase-like (PK-like)"/>
    <property type="match status" value="1"/>
</dbReference>
<keyword evidence="4" id="KW-0547">Nucleotide-binding</keyword>
<dbReference type="PROSITE" id="PS50011">
    <property type="entry name" value="PROTEIN_KINASE_DOM"/>
    <property type="match status" value="1"/>
</dbReference>
<name>A0A914R423_PAREQ</name>
<evidence type="ECO:0000256" key="6">
    <source>
        <dbReference type="ARBA" id="ARBA00022840"/>
    </source>
</evidence>
<evidence type="ECO:0000313" key="8">
    <source>
        <dbReference type="Proteomes" id="UP000887564"/>
    </source>
</evidence>
<dbReference type="GO" id="GO:0070507">
    <property type="term" value="P:regulation of microtubule cytoskeleton organization"/>
    <property type="evidence" value="ECO:0007669"/>
    <property type="project" value="TreeGrafter"/>
</dbReference>
<dbReference type="GO" id="GO:0005829">
    <property type="term" value="C:cytosol"/>
    <property type="evidence" value="ECO:0007669"/>
    <property type="project" value="TreeGrafter"/>
</dbReference>
<keyword evidence="8" id="KW-1185">Reference proteome</keyword>
<dbReference type="InterPro" id="IPR050591">
    <property type="entry name" value="GSK-3"/>
</dbReference>
<keyword evidence="3" id="KW-0808">Transferase</keyword>
<reference evidence="9" key="1">
    <citation type="submission" date="2022-11" db="UniProtKB">
        <authorList>
            <consortium name="WormBaseParasite"/>
        </authorList>
    </citation>
    <scope>IDENTIFICATION</scope>
</reference>
<dbReference type="AlphaFoldDB" id="A0A914R423"/>
<dbReference type="GO" id="GO:0007165">
    <property type="term" value="P:signal transduction"/>
    <property type="evidence" value="ECO:0007669"/>
    <property type="project" value="TreeGrafter"/>
</dbReference>
<dbReference type="PANTHER" id="PTHR24057">
    <property type="entry name" value="GLYCOGEN SYNTHASE KINASE-3 ALPHA"/>
    <property type="match status" value="1"/>
</dbReference>
<dbReference type="PANTHER" id="PTHR24057:SF18">
    <property type="entry name" value="SERINE_THREONINE-PROTEIN KINASE R03D7.5-RELATED"/>
    <property type="match status" value="1"/>
</dbReference>
<evidence type="ECO:0000259" key="7">
    <source>
        <dbReference type="PROSITE" id="PS50011"/>
    </source>
</evidence>
<accession>A0A914R423</accession>
<dbReference type="InterPro" id="IPR000719">
    <property type="entry name" value="Prot_kinase_dom"/>
</dbReference>
<keyword evidence="2" id="KW-0723">Serine/threonine-protein kinase</keyword>
<evidence type="ECO:0000256" key="5">
    <source>
        <dbReference type="ARBA" id="ARBA00022777"/>
    </source>
</evidence>
<dbReference type="Proteomes" id="UP000887564">
    <property type="component" value="Unplaced"/>
</dbReference>